<accession>A0A2S9MHS3</accession>
<reference evidence="3 4" key="1">
    <citation type="submission" date="2018-03" db="EMBL/GenBank/DDBJ databases">
        <authorList>
            <person name="Keele B.F."/>
        </authorList>
    </citation>
    <scope>NUCLEOTIDE SEQUENCE [LARGE SCALE GENOMIC DNA]</scope>
    <source>
        <strain evidence="3 4">AU19729</strain>
    </source>
</reference>
<dbReference type="InterPro" id="IPR025874">
    <property type="entry name" value="DZR"/>
</dbReference>
<feature type="compositionally biased region" description="Basic and acidic residues" evidence="1">
    <location>
        <begin position="14"/>
        <end position="31"/>
    </location>
</feature>
<protein>
    <recommendedName>
        <fullName evidence="2">DZANK-type domain-containing protein</fullName>
    </recommendedName>
</protein>
<dbReference type="Proteomes" id="UP000238982">
    <property type="component" value="Unassembled WGS sequence"/>
</dbReference>
<evidence type="ECO:0000313" key="3">
    <source>
        <dbReference type="EMBL" id="PRF58056.1"/>
    </source>
</evidence>
<gene>
    <name evidence="3" type="ORF">C6Q15_20415</name>
</gene>
<feature type="region of interest" description="Disordered" evidence="1">
    <location>
        <begin position="14"/>
        <end position="62"/>
    </location>
</feature>
<sequence>MDWLKRLLRGHGDGHRATYADGGHHGRDRRGGHGGHGGHGAAGEHHGWGRGDAHRADTHAPPRDVSCATCGAPNAAGARYCIRCGSVQRGRACVRCEATLPADALFCPACGTRADAR</sequence>
<dbReference type="EMBL" id="PVGH01000080">
    <property type="protein sequence ID" value="PRF58056.1"/>
    <property type="molecule type" value="Genomic_DNA"/>
</dbReference>
<evidence type="ECO:0000256" key="1">
    <source>
        <dbReference type="SAM" id="MobiDB-lite"/>
    </source>
</evidence>
<feature type="domain" description="DZANK-type" evidence="2">
    <location>
        <begin position="67"/>
        <end position="111"/>
    </location>
</feature>
<comment type="caution">
    <text evidence="3">The sequence shown here is derived from an EMBL/GenBank/DDBJ whole genome shotgun (WGS) entry which is preliminary data.</text>
</comment>
<proteinExistence type="predicted"/>
<evidence type="ECO:0000313" key="4">
    <source>
        <dbReference type="Proteomes" id="UP000238982"/>
    </source>
</evidence>
<dbReference type="AlphaFoldDB" id="A0A2S9MHS3"/>
<evidence type="ECO:0000259" key="2">
    <source>
        <dbReference type="Pfam" id="PF12773"/>
    </source>
</evidence>
<dbReference type="Pfam" id="PF12773">
    <property type="entry name" value="DZR"/>
    <property type="match status" value="1"/>
</dbReference>
<name>A0A2S9MHS3_9BURK</name>
<organism evidence="3 4">
    <name type="scientific">Burkholderia multivorans</name>
    <dbReference type="NCBI Taxonomy" id="87883"/>
    <lineage>
        <taxon>Bacteria</taxon>
        <taxon>Pseudomonadati</taxon>
        <taxon>Pseudomonadota</taxon>
        <taxon>Betaproteobacteria</taxon>
        <taxon>Burkholderiales</taxon>
        <taxon>Burkholderiaceae</taxon>
        <taxon>Burkholderia</taxon>
        <taxon>Burkholderia cepacia complex</taxon>
    </lineage>
</organism>
<feature type="compositionally biased region" description="Basic and acidic residues" evidence="1">
    <location>
        <begin position="42"/>
        <end position="62"/>
    </location>
</feature>